<accession>A0A9X4AUS9</accession>
<evidence type="ECO:0000259" key="1">
    <source>
        <dbReference type="Pfam" id="PF08241"/>
    </source>
</evidence>
<sequence length="210" mass="22951">MLGIDKALFALHRRAVTMPRARRITDALAELAGQAVSLLDVGAGDGAIAAAVAQRVGARRVAGVDVLVRPRTVIEVVPYDGRRLPFPDGAFEIVTISDVLHHCEAPSEVLAECLRVASRAVLVKDHFRFGAVSEALLLAMDVVGNAEAGVLVRGTYFSPAQWIDMVREARGRITELRWPLRIHDTPMRLVTRDELQFAARIEHVSGMENT</sequence>
<dbReference type="InterPro" id="IPR013216">
    <property type="entry name" value="Methyltransf_11"/>
</dbReference>
<dbReference type="GO" id="GO:0008757">
    <property type="term" value="F:S-adenosylmethionine-dependent methyltransferase activity"/>
    <property type="evidence" value="ECO:0007669"/>
    <property type="project" value="InterPro"/>
</dbReference>
<proteinExistence type="predicted"/>
<keyword evidence="2" id="KW-0808">Transferase</keyword>
<evidence type="ECO:0000313" key="2">
    <source>
        <dbReference type="EMBL" id="MDC3983570.1"/>
    </source>
</evidence>
<feature type="domain" description="Methyltransferase type 11" evidence="1">
    <location>
        <begin position="39"/>
        <end position="117"/>
    </location>
</feature>
<dbReference type="Gene3D" id="3.40.50.150">
    <property type="entry name" value="Vaccinia Virus protein VP39"/>
    <property type="match status" value="1"/>
</dbReference>
<dbReference type="InterPro" id="IPR029063">
    <property type="entry name" value="SAM-dependent_MTases_sf"/>
</dbReference>
<dbReference type="EMBL" id="JAGTJJ010000014">
    <property type="protein sequence ID" value="MDC3983570.1"/>
    <property type="molecule type" value="Genomic_DNA"/>
</dbReference>
<dbReference type="GO" id="GO:0032259">
    <property type="term" value="P:methylation"/>
    <property type="evidence" value="ECO:0007669"/>
    <property type="project" value="UniProtKB-KW"/>
</dbReference>
<organism evidence="2 3">
    <name type="scientific">Polyangium jinanense</name>
    <dbReference type="NCBI Taxonomy" id="2829994"/>
    <lineage>
        <taxon>Bacteria</taxon>
        <taxon>Pseudomonadati</taxon>
        <taxon>Myxococcota</taxon>
        <taxon>Polyangia</taxon>
        <taxon>Polyangiales</taxon>
        <taxon>Polyangiaceae</taxon>
        <taxon>Polyangium</taxon>
    </lineage>
</organism>
<gene>
    <name evidence="2" type="ORF">KEG57_23890</name>
</gene>
<keyword evidence="3" id="KW-1185">Reference proteome</keyword>
<dbReference type="AlphaFoldDB" id="A0A9X4AUS9"/>
<dbReference type="Pfam" id="PF08241">
    <property type="entry name" value="Methyltransf_11"/>
    <property type="match status" value="1"/>
</dbReference>
<dbReference type="RefSeq" id="WP_272423230.1">
    <property type="nucleotide sequence ID" value="NZ_JAGTJJ010000014.1"/>
</dbReference>
<name>A0A9X4AUS9_9BACT</name>
<protein>
    <submittedName>
        <fullName evidence="2">Methyltransferase domain-containing protein</fullName>
    </submittedName>
</protein>
<dbReference type="SUPFAM" id="SSF53335">
    <property type="entry name" value="S-adenosyl-L-methionine-dependent methyltransferases"/>
    <property type="match status" value="1"/>
</dbReference>
<keyword evidence="2" id="KW-0489">Methyltransferase</keyword>
<comment type="caution">
    <text evidence="2">The sequence shown here is derived from an EMBL/GenBank/DDBJ whole genome shotgun (WGS) entry which is preliminary data.</text>
</comment>
<dbReference type="Proteomes" id="UP001151081">
    <property type="component" value="Unassembled WGS sequence"/>
</dbReference>
<reference evidence="2 3" key="1">
    <citation type="submission" date="2021-04" db="EMBL/GenBank/DDBJ databases">
        <title>Genome analysis of Polyangium sp.</title>
        <authorList>
            <person name="Li Y."/>
            <person name="Wang J."/>
        </authorList>
    </citation>
    <scope>NUCLEOTIDE SEQUENCE [LARGE SCALE GENOMIC DNA]</scope>
    <source>
        <strain evidence="2 3">SDU14</strain>
    </source>
</reference>
<evidence type="ECO:0000313" key="3">
    <source>
        <dbReference type="Proteomes" id="UP001151081"/>
    </source>
</evidence>